<reference evidence="1" key="1">
    <citation type="journal article" date="2019" name="MBio">
        <title>Virus Genomes from Deep Sea Sediments Expand the Ocean Megavirome and Support Independent Origins of Viral Gigantism.</title>
        <authorList>
            <person name="Backstrom D."/>
            <person name="Yutin N."/>
            <person name="Jorgensen S.L."/>
            <person name="Dharamshi J."/>
            <person name="Homa F."/>
            <person name="Zaremba-Niedwiedzka K."/>
            <person name="Spang A."/>
            <person name="Wolf Y.I."/>
            <person name="Koonin E.V."/>
            <person name="Ettema T.J."/>
        </authorList>
    </citation>
    <scope>NUCLEOTIDE SEQUENCE</scope>
</reference>
<organism evidence="1">
    <name type="scientific">Pithovirus LCPAC304</name>
    <dbReference type="NCBI Taxonomy" id="2506594"/>
    <lineage>
        <taxon>Viruses</taxon>
        <taxon>Pithoviruses</taxon>
    </lineage>
</organism>
<proteinExistence type="predicted"/>
<name>A0A481Z7Y1_9VIRU</name>
<accession>A0A481Z7Y1</accession>
<dbReference type="EMBL" id="MK500567">
    <property type="protein sequence ID" value="QBK92018.1"/>
    <property type="molecule type" value="Genomic_DNA"/>
</dbReference>
<gene>
    <name evidence="1" type="ORF">LCPAC304_03650</name>
</gene>
<protein>
    <submittedName>
        <fullName evidence="1">Uncharacterized protein</fullName>
    </submittedName>
</protein>
<evidence type="ECO:0000313" key="1">
    <source>
        <dbReference type="EMBL" id="QBK92018.1"/>
    </source>
</evidence>
<sequence length="225" mass="25508">MEAGAISNVETRDLETRDLETRDLETRDLETRDLETRDLDNLIFKAIYPFTKMSTDARCKRISRVCCKISELLNHEIEGDLEEFLSNIQSIFLVLCEHLHADTDCLEMFSGGDRCSDVYDITHCHIEALYGQLVQTVTRNRASLAYETKEWFNEEHSAAELSGRFPSLMESPKASRFLSLMESPKGTRRPASPVIANKIVNALLSTLERSAELSTSAEDLRIPDS</sequence>